<name>A0ABS7C950_9BACL</name>
<dbReference type="SUPFAM" id="SSF53649">
    <property type="entry name" value="Alkaline phosphatase-like"/>
    <property type="match status" value="1"/>
</dbReference>
<organism evidence="2 3">
    <name type="scientific">Paenibacillus sepulcri</name>
    <dbReference type="NCBI Taxonomy" id="359917"/>
    <lineage>
        <taxon>Bacteria</taxon>
        <taxon>Bacillati</taxon>
        <taxon>Bacillota</taxon>
        <taxon>Bacilli</taxon>
        <taxon>Bacillales</taxon>
        <taxon>Paenibacillaceae</taxon>
        <taxon>Paenibacillus</taxon>
    </lineage>
</organism>
<keyword evidence="1" id="KW-1133">Transmembrane helix</keyword>
<dbReference type="PANTHER" id="PTHR47371:SF3">
    <property type="entry name" value="PHOSPHOGLYCEROL TRANSFERASE I"/>
    <property type="match status" value="1"/>
</dbReference>
<keyword evidence="1" id="KW-0812">Transmembrane</keyword>
<evidence type="ECO:0000313" key="3">
    <source>
        <dbReference type="Proteomes" id="UP001519887"/>
    </source>
</evidence>
<protein>
    <submittedName>
        <fullName evidence="2">LTA synthase family protein</fullName>
    </submittedName>
</protein>
<dbReference type="EMBL" id="JAHZIK010000856">
    <property type="protein sequence ID" value="MBW7457455.1"/>
    <property type="molecule type" value="Genomic_DNA"/>
</dbReference>
<evidence type="ECO:0000256" key="1">
    <source>
        <dbReference type="SAM" id="Phobius"/>
    </source>
</evidence>
<accession>A0ABS7C950</accession>
<keyword evidence="1" id="KW-0472">Membrane</keyword>
<sequence length="317" mass="36511">MSFFNPARLLRVRPFIFFTIILLLKSAIAYFSIFDGGLSWKMLVTELPFFWLLFCVIEMFAVKRKLGLYMTANLFVTAIIFAVIMYYKYYGVIVTYHALEQVNQVTAVKNSSFSLLDPYYLLIFLDIIVLGFVLFRKKTAQIWKRIATRGVNRKAATVLFVVSLVLCFFSIYPNRASMNEIVKAEDMGILNYEVYSLFAKNNEEIIDPQEITQDAIDRLKNVQEPAAPQYWNAAQGKNLIILQLESFQNFLIDLKIDGQEITPNLNKLAHDNFYFPHFFQQVGEGNTSDAEFVVNTSFYIPPQGPATMMYANKELPS</sequence>
<reference evidence="2 3" key="1">
    <citation type="submission" date="2021-07" db="EMBL/GenBank/DDBJ databases">
        <title>Paenibacillus radiodurans sp. nov., isolated from the southeastern edge of Tengger Desert.</title>
        <authorList>
            <person name="Zhang G."/>
        </authorList>
    </citation>
    <scope>NUCLEOTIDE SEQUENCE [LARGE SCALE GENOMIC DNA]</scope>
    <source>
        <strain evidence="2 3">CCM 7311</strain>
    </source>
</reference>
<dbReference type="InterPro" id="IPR017850">
    <property type="entry name" value="Alkaline_phosphatase_core_sf"/>
</dbReference>
<feature type="transmembrane region" description="Helical" evidence="1">
    <location>
        <begin position="74"/>
        <end position="99"/>
    </location>
</feature>
<feature type="transmembrane region" description="Helical" evidence="1">
    <location>
        <begin position="40"/>
        <end position="62"/>
    </location>
</feature>
<proteinExistence type="predicted"/>
<feature type="transmembrane region" description="Helical" evidence="1">
    <location>
        <begin position="119"/>
        <end position="135"/>
    </location>
</feature>
<dbReference type="InterPro" id="IPR050448">
    <property type="entry name" value="OpgB/LTA_synthase_biosynth"/>
</dbReference>
<feature type="transmembrane region" description="Helical" evidence="1">
    <location>
        <begin position="12"/>
        <end position="34"/>
    </location>
</feature>
<feature type="non-terminal residue" evidence="2">
    <location>
        <position position="317"/>
    </location>
</feature>
<evidence type="ECO:0000313" key="2">
    <source>
        <dbReference type="EMBL" id="MBW7457455.1"/>
    </source>
</evidence>
<dbReference type="PANTHER" id="PTHR47371">
    <property type="entry name" value="LIPOTEICHOIC ACID SYNTHASE"/>
    <property type="match status" value="1"/>
</dbReference>
<keyword evidence="3" id="KW-1185">Reference proteome</keyword>
<comment type="caution">
    <text evidence="2">The sequence shown here is derived from an EMBL/GenBank/DDBJ whole genome shotgun (WGS) entry which is preliminary data.</text>
</comment>
<dbReference type="Proteomes" id="UP001519887">
    <property type="component" value="Unassembled WGS sequence"/>
</dbReference>
<dbReference type="Gene3D" id="3.40.720.10">
    <property type="entry name" value="Alkaline Phosphatase, subunit A"/>
    <property type="match status" value="1"/>
</dbReference>
<gene>
    <name evidence="2" type="ORF">K0U00_25770</name>
</gene>
<feature type="transmembrane region" description="Helical" evidence="1">
    <location>
        <begin position="155"/>
        <end position="172"/>
    </location>
</feature>